<dbReference type="SMART" id="SM00320">
    <property type="entry name" value="WD40"/>
    <property type="match status" value="5"/>
</dbReference>
<dbReference type="VEuPathDB" id="VectorBase:LDEU008277"/>
<dbReference type="EMBL" id="NCKV01005907">
    <property type="protein sequence ID" value="RWS23763.1"/>
    <property type="molecule type" value="Genomic_DNA"/>
</dbReference>
<evidence type="ECO:0000256" key="5">
    <source>
        <dbReference type="SAM" id="MobiDB-lite"/>
    </source>
</evidence>
<dbReference type="GO" id="GO:0035861">
    <property type="term" value="C:site of double-strand break"/>
    <property type="evidence" value="ECO:0007669"/>
    <property type="project" value="TreeGrafter"/>
</dbReference>
<feature type="region of interest" description="Disordered" evidence="5">
    <location>
        <begin position="418"/>
        <end position="446"/>
    </location>
</feature>
<sequence>MDSNLQSFRTIQPCECHPIKNLEYSSNGDLILVIAGNCQAKIVDRDGFNKMECVKGDQYIRDMANTKGHVAMLNDGTWNPRDKEEFITCSNDGTLRLWNVTDSGKKQRNVIKPRNQGGLKAIPNACRYSRDGNLIAAACVDGSIQGWDRRRKMFVNTSLLIRNAHDNGSETSSICFAYNGYYFATRGMDDTMKLWDLRNAKSAVNVANDLFNRYSNTDCSFSPDDKLLLTGVSLQKDEEMGRLKFFDVNTFQLYSEISVTESSVLRSLWHPKLNQILVGSGNGCVKVYYDPKLSERGAKLCVVKNKRKYRESYEIGAPQIIAPHSLPLFKEERKKSWKVEMLKARKDPVKSRRPELPMTGPGQGGRLASAGNTYASFIARNIATKNKIDDKIDPREAILRHAKAASENPYWVAPAYSKTQPKPIFREDEEEEETDEPSAKRQHVPV</sequence>
<feature type="compositionally biased region" description="Acidic residues" evidence="5">
    <location>
        <begin position="427"/>
        <end position="436"/>
    </location>
</feature>
<dbReference type="GO" id="GO:0005634">
    <property type="term" value="C:nucleus"/>
    <property type="evidence" value="ECO:0007669"/>
    <property type="project" value="TreeGrafter"/>
</dbReference>
<name>A0A443S8B2_9ACAR</name>
<dbReference type="OrthoDB" id="10264376at2759"/>
<evidence type="ECO:0000256" key="3">
    <source>
        <dbReference type="ARBA" id="ARBA00038343"/>
    </source>
</evidence>
<dbReference type="FunFam" id="2.130.10.10:FF:001319">
    <property type="entry name" value="Gastrulation defective protein 1"/>
    <property type="match status" value="1"/>
</dbReference>
<comment type="similarity">
    <text evidence="3">Belongs to the WD repeat GAD-1 family.</text>
</comment>
<dbReference type="InterPro" id="IPR015943">
    <property type="entry name" value="WD40/YVTN_repeat-like_dom_sf"/>
</dbReference>
<reference evidence="6 7" key="1">
    <citation type="journal article" date="2018" name="Gigascience">
        <title>Genomes of trombidid mites reveal novel predicted allergens and laterally-transferred genes associated with secondary metabolism.</title>
        <authorList>
            <person name="Dong X."/>
            <person name="Chaisiri K."/>
            <person name="Xia D."/>
            <person name="Armstrong S.D."/>
            <person name="Fang Y."/>
            <person name="Donnelly M.J."/>
            <person name="Kadowaki T."/>
            <person name="McGarry J.W."/>
            <person name="Darby A.C."/>
            <person name="Makepeace B.L."/>
        </authorList>
    </citation>
    <scope>NUCLEOTIDE SEQUENCE [LARGE SCALE GENOMIC DNA]</scope>
    <source>
        <strain evidence="6">UoL-UT</strain>
    </source>
</reference>
<proteinExistence type="inferred from homology"/>
<feature type="repeat" description="WD" evidence="4">
    <location>
        <begin position="66"/>
        <end position="108"/>
    </location>
</feature>
<dbReference type="InterPro" id="IPR036322">
    <property type="entry name" value="WD40_repeat_dom_sf"/>
</dbReference>
<dbReference type="InterPro" id="IPR001680">
    <property type="entry name" value="WD40_rpt"/>
</dbReference>
<feature type="repeat" description="WD" evidence="4">
    <location>
        <begin position="164"/>
        <end position="205"/>
    </location>
</feature>
<dbReference type="InterPro" id="IPR051858">
    <property type="entry name" value="WD_repeat_GAD-1"/>
</dbReference>
<keyword evidence="1 4" id="KW-0853">WD repeat</keyword>
<feature type="region of interest" description="Disordered" evidence="5">
    <location>
        <begin position="348"/>
        <end position="367"/>
    </location>
</feature>
<dbReference type="PANTHER" id="PTHR16017">
    <property type="entry name" value="GASTRULATION DEFECTIVE PROTEIN 1-RELATED"/>
    <property type="match status" value="1"/>
</dbReference>
<keyword evidence="7" id="KW-1185">Reference proteome</keyword>
<comment type="caution">
    <text evidence="6">The sequence shown here is derived from an EMBL/GenBank/DDBJ whole genome shotgun (WGS) entry which is preliminary data.</text>
</comment>
<dbReference type="PANTHER" id="PTHR16017:SF0">
    <property type="entry name" value="WD REPEAT-CONTAINING PROTEIN 70"/>
    <property type="match status" value="1"/>
</dbReference>
<organism evidence="6 7">
    <name type="scientific">Leptotrombidium deliense</name>
    <dbReference type="NCBI Taxonomy" id="299467"/>
    <lineage>
        <taxon>Eukaryota</taxon>
        <taxon>Metazoa</taxon>
        <taxon>Ecdysozoa</taxon>
        <taxon>Arthropoda</taxon>
        <taxon>Chelicerata</taxon>
        <taxon>Arachnida</taxon>
        <taxon>Acari</taxon>
        <taxon>Acariformes</taxon>
        <taxon>Trombidiformes</taxon>
        <taxon>Prostigmata</taxon>
        <taxon>Anystina</taxon>
        <taxon>Parasitengona</taxon>
        <taxon>Trombiculoidea</taxon>
        <taxon>Trombiculidae</taxon>
        <taxon>Leptotrombidium</taxon>
    </lineage>
</organism>
<protein>
    <submittedName>
        <fullName evidence="6">WD repeat-containing protein 70-like protein</fullName>
    </submittedName>
</protein>
<dbReference type="Proteomes" id="UP000288716">
    <property type="component" value="Unassembled WGS sequence"/>
</dbReference>
<gene>
    <name evidence="6" type="ORF">B4U80_05258</name>
</gene>
<dbReference type="Pfam" id="PF00400">
    <property type="entry name" value="WD40"/>
    <property type="match status" value="3"/>
</dbReference>
<evidence type="ECO:0000256" key="4">
    <source>
        <dbReference type="PROSITE-ProRule" id="PRU00221"/>
    </source>
</evidence>
<accession>A0A443S8B2</accession>
<dbReference type="AlphaFoldDB" id="A0A443S8B2"/>
<dbReference type="SUPFAM" id="SSF50978">
    <property type="entry name" value="WD40 repeat-like"/>
    <property type="match status" value="1"/>
</dbReference>
<dbReference type="STRING" id="299467.A0A443S8B2"/>
<evidence type="ECO:0000313" key="6">
    <source>
        <dbReference type="EMBL" id="RWS23763.1"/>
    </source>
</evidence>
<evidence type="ECO:0000256" key="1">
    <source>
        <dbReference type="ARBA" id="ARBA00022574"/>
    </source>
</evidence>
<dbReference type="PROSITE" id="PS50082">
    <property type="entry name" value="WD_REPEATS_2"/>
    <property type="match status" value="2"/>
</dbReference>
<dbReference type="Gene3D" id="2.130.10.10">
    <property type="entry name" value="YVTN repeat-like/Quinoprotein amine dehydrogenase"/>
    <property type="match status" value="1"/>
</dbReference>
<evidence type="ECO:0000256" key="2">
    <source>
        <dbReference type="ARBA" id="ARBA00022737"/>
    </source>
</evidence>
<evidence type="ECO:0000313" key="7">
    <source>
        <dbReference type="Proteomes" id="UP000288716"/>
    </source>
</evidence>
<keyword evidence="2" id="KW-0677">Repeat</keyword>